<feature type="transmembrane region" description="Helical" evidence="5">
    <location>
        <begin position="174"/>
        <end position="196"/>
    </location>
</feature>
<name>A0A0F8A478_9HYPO</name>
<dbReference type="OrthoDB" id="6354873at2759"/>
<dbReference type="GO" id="GO:0016020">
    <property type="term" value="C:membrane"/>
    <property type="evidence" value="ECO:0007669"/>
    <property type="project" value="UniProtKB-SubCell"/>
</dbReference>
<keyword evidence="2 5" id="KW-0812">Transmembrane</keyword>
<dbReference type="AlphaFoldDB" id="A0A0F8A478"/>
<dbReference type="GO" id="GO:0008610">
    <property type="term" value="P:lipid biosynthetic process"/>
    <property type="evidence" value="ECO:0007669"/>
    <property type="project" value="InterPro"/>
</dbReference>
<proteinExistence type="predicted"/>
<evidence type="ECO:0000256" key="5">
    <source>
        <dbReference type="SAM" id="Phobius"/>
    </source>
</evidence>
<dbReference type="InterPro" id="IPR006694">
    <property type="entry name" value="Fatty_acid_hydroxylase"/>
</dbReference>
<feature type="domain" description="Fatty acid hydroxylase" evidence="6">
    <location>
        <begin position="185"/>
        <end position="331"/>
    </location>
</feature>
<dbReference type="GO" id="GO:0016491">
    <property type="term" value="F:oxidoreductase activity"/>
    <property type="evidence" value="ECO:0007669"/>
    <property type="project" value="InterPro"/>
</dbReference>
<gene>
    <name evidence="7" type="ORF">HIM_07488</name>
</gene>
<dbReference type="EMBL" id="KQ030538">
    <property type="protein sequence ID" value="KJZ73104.1"/>
    <property type="molecule type" value="Genomic_DNA"/>
</dbReference>
<evidence type="ECO:0000259" key="6">
    <source>
        <dbReference type="Pfam" id="PF04116"/>
    </source>
</evidence>
<evidence type="ECO:0000256" key="1">
    <source>
        <dbReference type="ARBA" id="ARBA00004370"/>
    </source>
</evidence>
<reference evidence="7 8" key="1">
    <citation type="journal article" date="2014" name="Genome Biol. Evol.">
        <title>Comparative genomics and transcriptomics analyses reveal divergent lifestyle features of nematode endoparasitic fungus Hirsutella minnesotensis.</title>
        <authorList>
            <person name="Lai Y."/>
            <person name="Liu K."/>
            <person name="Zhang X."/>
            <person name="Zhang X."/>
            <person name="Li K."/>
            <person name="Wang N."/>
            <person name="Shu C."/>
            <person name="Wu Y."/>
            <person name="Wang C."/>
            <person name="Bushley K.E."/>
            <person name="Xiang M."/>
            <person name="Liu X."/>
        </authorList>
    </citation>
    <scope>NUCLEOTIDE SEQUENCE [LARGE SCALE GENOMIC DNA]</scope>
    <source>
        <strain evidence="7 8">3608</strain>
    </source>
</reference>
<sequence length="354" mass="40931">MASKPNPKDSMKSTWRTADRSTWTWKHKILNFADVHPSTVDQPIPVHAKTDKIPHLTQVSQHAFILVQAFAPILVQQAWMSLSGFGSMHRVATFVLYFQAFNLGVVHEVHMLRRLAHRYGFLDGDVHERDGVPDVGVGKVIASLLKTTGARIAMAIYLTYLPDQAPLDVLSSPWWWAWLPFATGLYGVVLDFWFYVYHRAMHDVGPLWKFHRTHHLTKHPNPLLTAYGDHEQEFFDMVGVPFLTYLTFRAMGMPLGFFDWWICHQYIVYNEVWGHSGIRVHNTAATTWAWLLTALGAEIAVEDHDLHHRKGYRKSHNYGKQTRLWDRIFGTCHERIESREAQIDYVNTASMPLF</sequence>
<evidence type="ECO:0000256" key="3">
    <source>
        <dbReference type="ARBA" id="ARBA00022989"/>
    </source>
</evidence>
<keyword evidence="4 5" id="KW-0472">Membrane</keyword>
<dbReference type="PANTHER" id="PTHR11863">
    <property type="entry name" value="STEROL DESATURASE"/>
    <property type="match status" value="1"/>
</dbReference>
<evidence type="ECO:0000313" key="7">
    <source>
        <dbReference type="EMBL" id="KJZ73104.1"/>
    </source>
</evidence>
<keyword evidence="3 5" id="KW-1133">Transmembrane helix</keyword>
<organism evidence="7 8">
    <name type="scientific">Hirsutella minnesotensis 3608</name>
    <dbReference type="NCBI Taxonomy" id="1043627"/>
    <lineage>
        <taxon>Eukaryota</taxon>
        <taxon>Fungi</taxon>
        <taxon>Dikarya</taxon>
        <taxon>Ascomycota</taxon>
        <taxon>Pezizomycotina</taxon>
        <taxon>Sordariomycetes</taxon>
        <taxon>Hypocreomycetidae</taxon>
        <taxon>Hypocreales</taxon>
        <taxon>Ophiocordycipitaceae</taxon>
        <taxon>Hirsutella</taxon>
    </lineage>
</organism>
<keyword evidence="8" id="KW-1185">Reference proteome</keyword>
<evidence type="ECO:0000313" key="8">
    <source>
        <dbReference type="Proteomes" id="UP000054481"/>
    </source>
</evidence>
<dbReference type="Proteomes" id="UP000054481">
    <property type="component" value="Unassembled WGS sequence"/>
</dbReference>
<protein>
    <recommendedName>
        <fullName evidence="6">Fatty acid hydroxylase domain-containing protein</fullName>
    </recommendedName>
</protein>
<comment type="subcellular location">
    <subcellularLocation>
        <location evidence="1">Membrane</location>
    </subcellularLocation>
</comment>
<dbReference type="GO" id="GO:0005506">
    <property type="term" value="F:iron ion binding"/>
    <property type="evidence" value="ECO:0007669"/>
    <property type="project" value="InterPro"/>
</dbReference>
<evidence type="ECO:0000256" key="4">
    <source>
        <dbReference type="ARBA" id="ARBA00023136"/>
    </source>
</evidence>
<accession>A0A0F8A478</accession>
<evidence type="ECO:0000256" key="2">
    <source>
        <dbReference type="ARBA" id="ARBA00022692"/>
    </source>
</evidence>
<dbReference type="Pfam" id="PF04116">
    <property type="entry name" value="FA_hydroxylase"/>
    <property type="match status" value="1"/>
</dbReference>
<dbReference type="InterPro" id="IPR050307">
    <property type="entry name" value="Sterol_Desaturase_Related"/>
</dbReference>